<keyword evidence="1" id="KW-0175">Coiled coil</keyword>
<proteinExistence type="predicted"/>
<evidence type="ECO:0000313" key="4">
    <source>
        <dbReference type="Proteomes" id="UP000319298"/>
    </source>
</evidence>
<evidence type="ECO:0000256" key="1">
    <source>
        <dbReference type="SAM" id="Coils"/>
    </source>
</evidence>
<reference evidence="4" key="1">
    <citation type="submission" date="2019-06" db="EMBL/GenBank/DDBJ databases">
        <title>Whole-Genome Sequence of Bradyrhizobium sp. 3 Strain 65S1MB.</title>
        <authorList>
            <person name="Bromfield E.S.P."/>
            <person name="Cloutier S."/>
            <person name="Nguyen H.D.T."/>
        </authorList>
    </citation>
    <scope>NUCLEOTIDE SEQUENCE [LARGE SCALE GENOMIC DNA]</scope>
    <source>
        <strain evidence="4">65S1MB</strain>
    </source>
</reference>
<name>A0ABX5W6M1_9BRAD</name>
<feature type="coiled-coil region" evidence="1">
    <location>
        <begin position="47"/>
        <end position="80"/>
    </location>
</feature>
<organism evidence="3 4">
    <name type="scientific">Bradyrhizobium symbiodeficiens</name>
    <dbReference type="NCBI Taxonomy" id="1404367"/>
    <lineage>
        <taxon>Bacteria</taxon>
        <taxon>Pseudomonadati</taxon>
        <taxon>Pseudomonadota</taxon>
        <taxon>Alphaproteobacteria</taxon>
        <taxon>Hyphomicrobiales</taxon>
        <taxon>Nitrobacteraceae</taxon>
        <taxon>Bradyrhizobium</taxon>
    </lineage>
</organism>
<keyword evidence="2" id="KW-0812">Transmembrane</keyword>
<reference evidence="3 4" key="2">
    <citation type="journal article" date="2020" name="Int. J. Syst. Evol. Microbiol.">
        <title>Description and complete genome sequences of Bradyrhizobium symbiodeficiens sp. nov., a non-symbiotic bacterium associated with legumes native to Canada.</title>
        <authorList>
            <person name="Bromfield E.S.P."/>
            <person name="Cloutier S."/>
            <person name="Nguyen H.D.T."/>
        </authorList>
    </citation>
    <scope>NUCLEOTIDE SEQUENCE [LARGE SCALE GENOMIC DNA]</scope>
    <source>
        <strain evidence="3 4">65S1MB</strain>
    </source>
</reference>
<accession>A0ABX5W6M1</accession>
<gene>
    <name evidence="3" type="ORF">FJN17_12190</name>
</gene>
<dbReference type="Proteomes" id="UP000319298">
    <property type="component" value="Chromosome"/>
</dbReference>
<protein>
    <submittedName>
        <fullName evidence="3">Uncharacterized protein</fullName>
    </submittedName>
</protein>
<evidence type="ECO:0000313" key="3">
    <source>
        <dbReference type="EMBL" id="QDF38267.1"/>
    </source>
</evidence>
<feature type="transmembrane region" description="Helical" evidence="2">
    <location>
        <begin position="7"/>
        <end position="29"/>
    </location>
</feature>
<dbReference type="EMBL" id="CP041090">
    <property type="protein sequence ID" value="QDF38267.1"/>
    <property type="molecule type" value="Genomic_DNA"/>
</dbReference>
<evidence type="ECO:0000256" key="2">
    <source>
        <dbReference type="SAM" id="Phobius"/>
    </source>
</evidence>
<keyword evidence="2" id="KW-0472">Membrane</keyword>
<dbReference type="RefSeq" id="WP_140479917.1">
    <property type="nucleotide sequence ID" value="NZ_CP041090.2"/>
</dbReference>
<keyword evidence="2" id="KW-1133">Transmembrane helix</keyword>
<sequence length="166" mass="17892">MASAADTFLKISVAISLLGAAGSVGYYYAVYLPARDVQLDNDRRLDKARAEIAKRAAEERAQQERDATEQRRAAERAVAQAGYETCISRAEAVYNATWASNCKSVAERVRKQRSACNLAPTACDSIYPATDAGPNCSLPTSLASSINANLQQGKERCLQESKAGLQ</sequence>
<keyword evidence="4" id="KW-1185">Reference proteome</keyword>